<dbReference type="InterPro" id="IPR049945">
    <property type="entry name" value="AAA_22"/>
</dbReference>
<evidence type="ECO:0000256" key="1">
    <source>
        <dbReference type="SAM" id="MobiDB-lite"/>
    </source>
</evidence>
<evidence type="ECO:0000313" key="4">
    <source>
        <dbReference type="Proteomes" id="UP000054558"/>
    </source>
</evidence>
<feature type="domain" description="ORC1/DEAH AAA+ ATPase" evidence="2">
    <location>
        <begin position="89"/>
        <end position="246"/>
    </location>
</feature>
<dbReference type="PANTHER" id="PTHR37096">
    <property type="entry name" value="YALI0E33429P"/>
    <property type="match status" value="1"/>
</dbReference>
<dbReference type="Gene3D" id="3.40.50.300">
    <property type="entry name" value="P-loop containing nucleotide triphosphate hydrolases"/>
    <property type="match status" value="1"/>
</dbReference>
<dbReference type="PANTHER" id="PTHR37096:SF1">
    <property type="entry name" value="AAA+ ATPASE DOMAIN-CONTAINING PROTEIN"/>
    <property type="match status" value="1"/>
</dbReference>
<feature type="non-terminal residue" evidence="3">
    <location>
        <position position="321"/>
    </location>
</feature>
<feature type="region of interest" description="Disordered" evidence="1">
    <location>
        <begin position="26"/>
        <end position="45"/>
    </location>
</feature>
<dbReference type="GO" id="GO:0016887">
    <property type="term" value="F:ATP hydrolysis activity"/>
    <property type="evidence" value="ECO:0007669"/>
    <property type="project" value="InterPro"/>
</dbReference>
<organism evidence="3 4">
    <name type="scientific">Klebsormidium nitens</name>
    <name type="common">Green alga</name>
    <name type="synonym">Ulothrix nitens</name>
    <dbReference type="NCBI Taxonomy" id="105231"/>
    <lineage>
        <taxon>Eukaryota</taxon>
        <taxon>Viridiplantae</taxon>
        <taxon>Streptophyta</taxon>
        <taxon>Klebsormidiophyceae</taxon>
        <taxon>Klebsormidiales</taxon>
        <taxon>Klebsormidiaceae</taxon>
        <taxon>Klebsormidium</taxon>
    </lineage>
</organism>
<proteinExistence type="predicted"/>
<keyword evidence="4" id="KW-1185">Reference proteome</keyword>
<gene>
    <name evidence="3" type="ORF">KFL_012260010</name>
</gene>
<accession>A0A1Y1ISE3</accession>
<dbReference type="SUPFAM" id="SSF52540">
    <property type="entry name" value="P-loop containing nucleoside triphosphate hydrolases"/>
    <property type="match status" value="1"/>
</dbReference>
<dbReference type="EMBL" id="DF238175">
    <property type="protein sequence ID" value="GAQ92962.1"/>
    <property type="molecule type" value="Genomic_DNA"/>
</dbReference>
<dbReference type="InterPro" id="IPR027417">
    <property type="entry name" value="P-loop_NTPase"/>
</dbReference>
<dbReference type="Pfam" id="PF13401">
    <property type="entry name" value="AAA_22"/>
    <property type="match status" value="1"/>
</dbReference>
<reference evidence="3 4" key="1">
    <citation type="journal article" date="2014" name="Nat. Commun.">
        <title>Klebsormidium flaccidum genome reveals primary factors for plant terrestrial adaptation.</title>
        <authorList>
            <person name="Hori K."/>
            <person name="Maruyama F."/>
            <person name="Fujisawa T."/>
            <person name="Togashi T."/>
            <person name="Yamamoto N."/>
            <person name="Seo M."/>
            <person name="Sato S."/>
            <person name="Yamada T."/>
            <person name="Mori H."/>
            <person name="Tajima N."/>
            <person name="Moriyama T."/>
            <person name="Ikeuchi M."/>
            <person name="Watanabe M."/>
            <person name="Wada H."/>
            <person name="Kobayashi K."/>
            <person name="Saito M."/>
            <person name="Masuda T."/>
            <person name="Sasaki-Sekimoto Y."/>
            <person name="Mashiguchi K."/>
            <person name="Awai K."/>
            <person name="Shimojima M."/>
            <person name="Masuda S."/>
            <person name="Iwai M."/>
            <person name="Nobusawa T."/>
            <person name="Narise T."/>
            <person name="Kondo S."/>
            <person name="Saito H."/>
            <person name="Sato R."/>
            <person name="Murakawa M."/>
            <person name="Ihara Y."/>
            <person name="Oshima-Yamada Y."/>
            <person name="Ohtaka K."/>
            <person name="Satoh M."/>
            <person name="Sonobe K."/>
            <person name="Ishii M."/>
            <person name="Ohtani R."/>
            <person name="Kanamori-Sato M."/>
            <person name="Honoki R."/>
            <person name="Miyazaki D."/>
            <person name="Mochizuki H."/>
            <person name="Umetsu J."/>
            <person name="Higashi K."/>
            <person name="Shibata D."/>
            <person name="Kamiya Y."/>
            <person name="Sato N."/>
            <person name="Nakamura Y."/>
            <person name="Tabata S."/>
            <person name="Ida S."/>
            <person name="Kurokawa K."/>
            <person name="Ohta H."/>
        </authorList>
    </citation>
    <scope>NUCLEOTIDE SEQUENCE [LARGE SCALE GENOMIC DNA]</scope>
    <source>
        <strain evidence="3 4">NIES-2285</strain>
    </source>
</reference>
<dbReference type="OMA" id="NYEVPRI"/>
<sequence>MPAPRPALRPLCVPVPLSRRVWRCSSGSPEDEDFKAPIPTAQPRVGDALYPPASRAPEEYSFAFEPIDPMFDREDTVDAFNSLLGRQNGASFVVAVGPPSTGKSTILKRLKQENELARAMGKNVAPMILVDCRRIDVSTPEAFANAARSQLGGWYWQVRRWLGRLTPNLPWVSVDMSRKEEGLSRLFSDLEAFAAHLPPSFSRPSLVVDEINMLQVWAKNREDALRQFIAFCVAMSKQEGKINIIFSSSDTFVFYWLADFGLRREAHTVVTVDNLGEDETRQYLITYLLPRSSAPLARKEEIAARWNEVFAVTGGNMGEVN</sequence>
<dbReference type="OrthoDB" id="2150628at2759"/>
<evidence type="ECO:0000313" key="3">
    <source>
        <dbReference type="EMBL" id="GAQ92962.1"/>
    </source>
</evidence>
<evidence type="ECO:0000259" key="2">
    <source>
        <dbReference type="Pfam" id="PF13401"/>
    </source>
</evidence>
<name>A0A1Y1ISE3_KLENI</name>
<dbReference type="AlphaFoldDB" id="A0A1Y1ISE3"/>
<dbReference type="Proteomes" id="UP000054558">
    <property type="component" value="Unassembled WGS sequence"/>
</dbReference>
<dbReference type="InterPro" id="IPR051667">
    <property type="entry name" value="Archaeal_ATPase_domain"/>
</dbReference>
<protein>
    <recommendedName>
        <fullName evidence="2">ORC1/DEAH AAA+ ATPase domain-containing protein</fullName>
    </recommendedName>
</protein>